<protein>
    <submittedName>
        <fullName evidence="1">Uncharacterized protein</fullName>
    </submittedName>
</protein>
<reference evidence="1" key="3">
    <citation type="journal article" date="2021" name="bioRxiv">
        <title>Bilateral symmetry of linear streptomycete chromosomes.</title>
        <authorList>
            <person name="Algora-Gallardo L."/>
            <person name="Schniete J.K."/>
            <person name="Mark D.R."/>
            <person name="Hunter I.S."/>
            <person name="Herron P.R."/>
        </authorList>
    </citation>
    <scope>NUCLEOTIDE SEQUENCE</scope>
    <source>
        <strain evidence="1">ATCC 10970</strain>
    </source>
</reference>
<dbReference type="AlphaFoldDB" id="L8EHX7"/>
<name>L8EHX7_STRR1</name>
<reference evidence="1" key="2">
    <citation type="submission" date="2020-01" db="EMBL/GenBank/DDBJ databases">
        <authorList>
            <person name="Algora L."/>
            <person name="Schniete J.K."/>
            <person name="MacFadyen A."/>
            <person name="Hoskisson P.A."/>
            <person name="Hunter I.S."/>
            <person name="Herron P.R."/>
        </authorList>
    </citation>
    <scope>NUCLEOTIDE SEQUENCE</scope>
    <source>
        <strain evidence="1">ATCC 10970</strain>
    </source>
</reference>
<dbReference type="EMBL" id="CP048261">
    <property type="protein sequence ID" value="QST84169.1"/>
    <property type="molecule type" value="Genomic_DNA"/>
</dbReference>
<dbReference type="GeneID" id="66858688"/>
<proteinExistence type="predicted"/>
<organism evidence="1 2">
    <name type="scientific">Streptomyces rimosus subsp. rimosus (strain ATCC 10970 / DSM 40260 / JCM 4667 / NRRL 2234)</name>
    <dbReference type="NCBI Taxonomy" id="1265868"/>
    <lineage>
        <taxon>Bacteria</taxon>
        <taxon>Bacillati</taxon>
        <taxon>Actinomycetota</taxon>
        <taxon>Actinomycetes</taxon>
        <taxon>Kitasatosporales</taxon>
        <taxon>Streptomycetaceae</taxon>
        <taxon>Streptomyces</taxon>
    </lineage>
</organism>
<reference evidence="1" key="1">
    <citation type="submission" date="2012-12" db="EMBL/GenBank/DDBJ databases">
        <authorList>
            <person name="Pethick F.E."/>
            <person name="MacFadyen A.C."/>
            <person name="Tang Z."/>
            <person name="Sangal V."/>
            <person name="Tze-Tze L."/>
            <person name="Chu J."/>
            <person name="Guo M."/>
            <person name="Kirby R."/>
            <person name="Hoskisson P.A."/>
            <person name="Herron P.R."/>
            <person name="Hunter I.S."/>
        </authorList>
    </citation>
    <scope>NUCLEOTIDE SEQUENCE</scope>
    <source>
        <strain evidence="1">ATCC 10970</strain>
    </source>
</reference>
<gene>
    <name evidence="1" type="ORF">SRIM_031940</name>
</gene>
<evidence type="ECO:0000313" key="1">
    <source>
        <dbReference type="EMBL" id="QST84169.1"/>
    </source>
</evidence>
<dbReference type="Proteomes" id="UP000011074">
    <property type="component" value="Chromosome"/>
</dbReference>
<dbReference type="RefSeq" id="WP_003985656.1">
    <property type="nucleotide sequence ID" value="NZ_CP048261.1"/>
</dbReference>
<sequence>MSKEDLWTRTAVTVAALVGLALKLLVPERVDATAVALLVLALIPWMSTILQRIDTVAGGVVLREIKKTQAGQQQEMERMKFLFEHLVPREELRHLQALADGTPLPYDSGYTRPLLDAELRRLTGTGLIERLPGRTFAQMGEVGDVREHFALTDAGRAYLEILNGYRARE</sequence>
<accession>L8EHX7</accession>
<evidence type="ECO:0000313" key="2">
    <source>
        <dbReference type="Proteomes" id="UP000011074"/>
    </source>
</evidence>